<keyword evidence="2" id="KW-1185">Reference proteome</keyword>
<evidence type="ECO:0000313" key="2">
    <source>
        <dbReference type="Proteomes" id="UP000515472"/>
    </source>
</evidence>
<evidence type="ECO:0000313" key="1">
    <source>
        <dbReference type="EMBL" id="BCG47990.1"/>
    </source>
</evidence>
<dbReference type="EMBL" id="AP023213">
    <property type="protein sequence ID" value="BCG47990.1"/>
    <property type="molecule type" value="Genomic_DNA"/>
</dbReference>
<name>A0A6S6M303_9BACT</name>
<protein>
    <recommendedName>
        <fullName evidence="3">DUF3618 domain-containing protein</fullName>
    </recommendedName>
</protein>
<organism evidence="1 2">
    <name type="scientific">Citrifermentans bremense</name>
    <dbReference type="NCBI Taxonomy" id="60035"/>
    <lineage>
        <taxon>Bacteria</taxon>
        <taxon>Pseudomonadati</taxon>
        <taxon>Thermodesulfobacteriota</taxon>
        <taxon>Desulfuromonadia</taxon>
        <taxon>Geobacterales</taxon>
        <taxon>Geobacteraceae</taxon>
        <taxon>Citrifermentans</taxon>
    </lineage>
</organism>
<gene>
    <name evidence="1" type="ORF">GEOBRER4_27400</name>
</gene>
<dbReference type="Proteomes" id="UP000515472">
    <property type="component" value="Chromosome"/>
</dbReference>
<dbReference type="AlphaFoldDB" id="A0A6S6M303"/>
<proteinExistence type="predicted"/>
<dbReference type="RefSeq" id="WP_185242809.1">
    <property type="nucleotide sequence ID" value="NZ_AP023213.1"/>
</dbReference>
<evidence type="ECO:0008006" key="3">
    <source>
        <dbReference type="Google" id="ProtNLM"/>
    </source>
</evidence>
<sequence>MGENIKINEQSSADKLREQIRHTESDITETVQSIEQRLSPANLRRQGVRKAKAVAWRGAARVMELMQQRPLQLSLLGATTAATAAVVVLRRSSRRHKEEQVKHAAMESAGSAAKALGVSALGMLLRRVLAKRGLIEQKERPIGGVALAATAAKAFLNGARNSRKSGTTRPGRKQAWRSLADAIGAALGTGWYGHRERRV</sequence>
<accession>A0A6S6M303</accession>
<dbReference type="KEGG" id="gbn:GEOBRER4_27400"/>
<reference evidence="1 2" key="1">
    <citation type="submission" date="2020-06" db="EMBL/GenBank/DDBJ databases">
        <title>Interaction of electrochemicaly active bacteria, Geobacter bremensis R4 on different carbon anode.</title>
        <authorList>
            <person name="Meng L."/>
            <person name="Yoshida N."/>
        </authorList>
    </citation>
    <scope>NUCLEOTIDE SEQUENCE [LARGE SCALE GENOMIC DNA]</scope>
    <source>
        <strain evidence="1 2">R4</strain>
    </source>
</reference>